<dbReference type="GO" id="GO:0004674">
    <property type="term" value="F:protein serine/threonine kinase activity"/>
    <property type="evidence" value="ECO:0007669"/>
    <property type="project" value="UniProtKB-KW"/>
</dbReference>
<evidence type="ECO:0000259" key="11">
    <source>
        <dbReference type="PROSITE" id="PS50011"/>
    </source>
</evidence>
<comment type="catalytic activity">
    <reaction evidence="7">
        <text>L-threonyl-[protein] + ATP = O-phospho-L-threonyl-[protein] + ADP + H(+)</text>
        <dbReference type="Rhea" id="RHEA:46608"/>
        <dbReference type="Rhea" id="RHEA-COMP:11060"/>
        <dbReference type="Rhea" id="RHEA-COMP:11605"/>
        <dbReference type="ChEBI" id="CHEBI:15378"/>
        <dbReference type="ChEBI" id="CHEBI:30013"/>
        <dbReference type="ChEBI" id="CHEBI:30616"/>
        <dbReference type="ChEBI" id="CHEBI:61977"/>
        <dbReference type="ChEBI" id="CHEBI:456216"/>
        <dbReference type="EC" id="2.7.11.1"/>
    </reaction>
</comment>
<evidence type="ECO:0000256" key="5">
    <source>
        <dbReference type="ARBA" id="ARBA00022777"/>
    </source>
</evidence>
<evidence type="ECO:0000256" key="6">
    <source>
        <dbReference type="ARBA" id="ARBA00022840"/>
    </source>
</evidence>
<keyword evidence="3" id="KW-0808">Transferase</keyword>
<dbReference type="PROSITE" id="PS00107">
    <property type="entry name" value="PROTEIN_KINASE_ATP"/>
    <property type="match status" value="1"/>
</dbReference>
<dbReference type="OrthoDB" id="3638488at2759"/>
<evidence type="ECO:0000256" key="3">
    <source>
        <dbReference type="ARBA" id="ARBA00022679"/>
    </source>
</evidence>
<evidence type="ECO:0000256" key="1">
    <source>
        <dbReference type="ARBA" id="ARBA00012513"/>
    </source>
</evidence>
<evidence type="ECO:0000313" key="13">
    <source>
        <dbReference type="Proteomes" id="UP000799640"/>
    </source>
</evidence>
<dbReference type="Gene3D" id="3.30.200.20">
    <property type="entry name" value="Phosphorylase Kinase, domain 1"/>
    <property type="match status" value="1"/>
</dbReference>
<gene>
    <name evidence="12" type="ORF">EJ06DRAFT_491027</name>
</gene>
<keyword evidence="6 9" id="KW-0067">ATP-binding</keyword>
<evidence type="ECO:0000256" key="10">
    <source>
        <dbReference type="SAM" id="MobiDB-lite"/>
    </source>
</evidence>
<dbReference type="InterPro" id="IPR050236">
    <property type="entry name" value="Ser_Thr_kinase_AGC"/>
</dbReference>
<dbReference type="SUPFAM" id="SSF56112">
    <property type="entry name" value="Protein kinase-like (PK-like)"/>
    <property type="match status" value="1"/>
</dbReference>
<feature type="binding site" evidence="9">
    <location>
        <position position="35"/>
    </location>
    <ligand>
        <name>ATP</name>
        <dbReference type="ChEBI" id="CHEBI:30616"/>
    </ligand>
</feature>
<dbReference type="Gene3D" id="1.10.510.10">
    <property type="entry name" value="Transferase(Phosphotransferase) domain 1"/>
    <property type="match status" value="1"/>
</dbReference>
<feature type="region of interest" description="Disordered" evidence="10">
    <location>
        <begin position="189"/>
        <end position="212"/>
    </location>
</feature>
<dbReference type="InterPro" id="IPR000719">
    <property type="entry name" value="Prot_kinase_dom"/>
</dbReference>
<evidence type="ECO:0000256" key="9">
    <source>
        <dbReference type="PROSITE-ProRule" id="PRU10141"/>
    </source>
</evidence>
<evidence type="ECO:0000313" key="12">
    <source>
        <dbReference type="EMBL" id="KAF2402524.1"/>
    </source>
</evidence>
<keyword evidence="2" id="KW-0723">Serine/threonine-protein kinase</keyword>
<dbReference type="EC" id="2.7.11.1" evidence="1"/>
<accession>A0A6G1I2W2</accession>
<evidence type="ECO:0000256" key="7">
    <source>
        <dbReference type="ARBA" id="ARBA00047899"/>
    </source>
</evidence>
<dbReference type="AlphaFoldDB" id="A0A6G1I2W2"/>
<name>A0A6G1I2W2_9PEZI</name>
<proteinExistence type="predicted"/>
<keyword evidence="4 9" id="KW-0547">Nucleotide-binding</keyword>
<feature type="domain" description="Protein kinase" evidence="11">
    <location>
        <begin position="1"/>
        <end position="340"/>
    </location>
</feature>
<comment type="catalytic activity">
    <reaction evidence="8">
        <text>L-seryl-[protein] + ATP = O-phospho-L-seryl-[protein] + ADP + H(+)</text>
        <dbReference type="Rhea" id="RHEA:17989"/>
        <dbReference type="Rhea" id="RHEA-COMP:9863"/>
        <dbReference type="Rhea" id="RHEA-COMP:11604"/>
        <dbReference type="ChEBI" id="CHEBI:15378"/>
        <dbReference type="ChEBI" id="CHEBI:29999"/>
        <dbReference type="ChEBI" id="CHEBI:30616"/>
        <dbReference type="ChEBI" id="CHEBI:83421"/>
        <dbReference type="ChEBI" id="CHEBI:456216"/>
        <dbReference type="EC" id="2.7.11.1"/>
    </reaction>
</comment>
<evidence type="ECO:0000256" key="2">
    <source>
        <dbReference type="ARBA" id="ARBA00022527"/>
    </source>
</evidence>
<dbReference type="InterPro" id="IPR017441">
    <property type="entry name" value="Protein_kinase_ATP_BS"/>
</dbReference>
<keyword evidence="13" id="KW-1185">Reference proteome</keyword>
<dbReference type="SMART" id="SM00220">
    <property type="entry name" value="S_TKc"/>
    <property type="match status" value="1"/>
</dbReference>
<dbReference type="Proteomes" id="UP000799640">
    <property type="component" value="Unassembled WGS sequence"/>
</dbReference>
<protein>
    <recommendedName>
        <fullName evidence="1">non-specific serine/threonine protein kinase</fullName>
        <ecNumber evidence="1">2.7.11.1</ecNumber>
    </recommendedName>
</protein>
<keyword evidence="5 12" id="KW-0418">Kinase</keyword>
<evidence type="ECO:0000256" key="8">
    <source>
        <dbReference type="ARBA" id="ARBA00048679"/>
    </source>
</evidence>
<organism evidence="12 13">
    <name type="scientific">Trichodelitschia bisporula</name>
    <dbReference type="NCBI Taxonomy" id="703511"/>
    <lineage>
        <taxon>Eukaryota</taxon>
        <taxon>Fungi</taxon>
        <taxon>Dikarya</taxon>
        <taxon>Ascomycota</taxon>
        <taxon>Pezizomycotina</taxon>
        <taxon>Dothideomycetes</taxon>
        <taxon>Dothideomycetes incertae sedis</taxon>
        <taxon>Phaeotrichales</taxon>
        <taxon>Phaeotrichaceae</taxon>
        <taxon>Trichodelitschia</taxon>
    </lineage>
</organism>
<sequence length="547" mass="61421">MVRVLGKGSFGVVRLVREKKGRGGGEVFAMKVIRKTAMLRASQEGHLRAERDFLVQAAGAKWVVPLVAAFQDARHLYLVMEYQVGGDFLGLLLREDVLPEAMARWYVAEMVMCVEEAHRLRWLHRDVKPDNFLISAEGHLRISDFGLAFDGHWAHHQAYFNATREGLLERLGIVVLGDAEDRAREAERENAAKKHGEVLERRSTRPEGDGVLDRLDATGRRRLAKSVVGTSQYMAPEVIRGEMYDGRCDWWSVGIILYECLYGSTPFYCDKREETKAKILHHDATLTFPISPRYHRPSHGPPRPLPPVSTGAIHLIRSLLQDRPYRLSNRAYRLNDAPRSSPTGTRMRRLANAVSHTSLHTTSNSGSPPPRPSAPFFVCPDSGADIKAHPFFRGLNWATLHQQRPPWVPRLAADQPITQWFEPEAEILGVGGDAGSEESDEWDEIERAAEAEAEVESQPRAGEVGRLAAQCGFGDGWLAQKEKGVKKERKRARDKILRDPKTARAALEVRRQGAFLGYTYRRAPGEGTFERRGVQGFWGTDEGVQSV</sequence>
<dbReference type="PANTHER" id="PTHR24356">
    <property type="entry name" value="SERINE/THREONINE-PROTEIN KINASE"/>
    <property type="match status" value="1"/>
</dbReference>
<reference evidence="12" key="1">
    <citation type="journal article" date="2020" name="Stud. Mycol.">
        <title>101 Dothideomycetes genomes: a test case for predicting lifestyles and emergence of pathogens.</title>
        <authorList>
            <person name="Haridas S."/>
            <person name="Albert R."/>
            <person name="Binder M."/>
            <person name="Bloem J."/>
            <person name="Labutti K."/>
            <person name="Salamov A."/>
            <person name="Andreopoulos B."/>
            <person name="Baker S."/>
            <person name="Barry K."/>
            <person name="Bills G."/>
            <person name="Bluhm B."/>
            <person name="Cannon C."/>
            <person name="Castanera R."/>
            <person name="Culley D."/>
            <person name="Daum C."/>
            <person name="Ezra D."/>
            <person name="Gonzalez J."/>
            <person name="Henrissat B."/>
            <person name="Kuo A."/>
            <person name="Liang C."/>
            <person name="Lipzen A."/>
            <person name="Lutzoni F."/>
            <person name="Magnuson J."/>
            <person name="Mondo S."/>
            <person name="Nolan M."/>
            <person name="Ohm R."/>
            <person name="Pangilinan J."/>
            <person name="Park H.-J."/>
            <person name="Ramirez L."/>
            <person name="Alfaro M."/>
            <person name="Sun H."/>
            <person name="Tritt A."/>
            <person name="Yoshinaga Y."/>
            <person name="Zwiers L.-H."/>
            <person name="Turgeon B."/>
            <person name="Goodwin S."/>
            <person name="Spatafora J."/>
            <person name="Crous P."/>
            <person name="Grigoriev I."/>
        </authorList>
    </citation>
    <scope>NUCLEOTIDE SEQUENCE</scope>
    <source>
        <strain evidence="12">CBS 262.69</strain>
    </source>
</reference>
<dbReference type="GO" id="GO:0005524">
    <property type="term" value="F:ATP binding"/>
    <property type="evidence" value="ECO:0007669"/>
    <property type="project" value="UniProtKB-UniRule"/>
</dbReference>
<dbReference type="PANTHER" id="PTHR24356:SF400">
    <property type="entry name" value="SERINE_THREONINE-PROTEIN KINASE CBK1"/>
    <property type="match status" value="1"/>
</dbReference>
<dbReference type="Pfam" id="PF00069">
    <property type="entry name" value="Pkinase"/>
    <property type="match status" value="2"/>
</dbReference>
<dbReference type="GO" id="GO:0035556">
    <property type="term" value="P:intracellular signal transduction"/>
    <property type="evidence" value="ECO:0007669"/>
    <property type="project" value="TreeGrafter"/>
</dbReference>
<dbReference type="EMBL" id="ML996691">
    <property type="protein sequence ID" value="KAF2402524.1"/>
    <property type="molecule type" value="Genomic_DNA"/>
</dbReference>
<dbReference type="PROSITE" id="PS50011">
    <property type="entry name" value="PROTEIN_KINASE_DOM"/>
    <property type="match status" value="1"/>
</dbReference>
<dbReference type="InterPro" id="IPR011009">
    <property type="entry name" value="Kinase-like_dom_sf"/>
</dbReference>
<evidence type="ECO:0000256" key="4">
    <source>
        <dbReference type="ARBA" id="ARBA00022741"/>
    </source>
</evidence>